<dbReference type="InterPro" id="IPR013809">
    <property type="entry name" value="ENTH"/>
</dbReference>
<dbReference type="GO" id="GO:0030276">
    <property type="term" value="F:clathrin binding"/>
    <property type="evidence" value="ECO:0007669"/>
    <property type="project" value="TreeGrafter"/>
</dbReference>
<evidence type="ECO:0000256" key="1">
    <source>
        <dbReference type="SAM" id="MobiDB-lite"/>
    </source>
</evidence>
<dbReference type="SMART" id="SM00273">
    <property type="entry name" value="ENTH"/>
    <property type="match status" value="1"/>
</dbReference>
<protein>
    <recommendedName>
        <fullName evidence="2">ENTH domain-containing protein</fullName>
    </recommendedName>
</protein>
<feature type="region of interest" description="Disordered" evidence="1">
    <location>
        <begin position="300"/>
        <end position="327"/>
    </location>
</feature>
<dbReference type="PROSITE" id="PS50942">
    <property type="entry name" value="ENTH"/>
    <property type="match status" value="1"/>
</dbReference>
<dbReference type="GO" id="GO:0005543">
    <property type="term" value="F:phospholipid binding"/>
    <property type="evidence" value="ECO:0007669"/>
    <property type="project" value="TreeGrafter"/>
</dbReference>
<dbReference type="Pfam" id="PF01417">
    <property type="entry name" value="ENTH"/>
    <property type="match status" value="1"/>
</dbReference>
<organism evidence="3 4">
    <name type="scientific">Adineta steineri</name>
    <dbReference type="NCBI Taxonomy" id="433720"/>
    <lineage>
        <taxon>Eukaryota</taxon>
        <taxon>Metazoa</taxon>
        <taxon>Spiralia</taxon>
        <taxon>Gnathifera</taxon>
        <taxon>Rotifera</taxon>
        <taxon>Eurotatoria</taxon>
        <taxon>Bdelloidea</taxon>
        <taxon>Adinetida</taxon>
        <taxon>Adinetidae</taxon>
        <taxon>Adineta</taxon>
    </lineage>
</organism>
<feature type="compositionally biased region" description="Basic and acidic residues" evidence="1">
    <location>
        <begin position="180"/>
        <end position="224"/>
    </location>
</feature>
<accession>A0A814RAR9</accession>
<feature type="compositionally biased region" description="Basic and acidic residues" evidence="1">
    <location>
        <begin position="248"/>
        <end position="258"/>
    </location>
</feature>
<dbReference type="InterPro" id="IPR008942">
    <property type="entry name" value="ENTH_VHS"/>
</dbReference>
<dbReference type="FunFam" id="1.25.40.90:FF:000006">
    <property type="entry name" value="Clathrin interactor 1"/>
    <property type="match status" value="1"/>
</dbReference>
<dbReference type="PANTHER" id="PTHR12276:SF45">
    <property type="entry name" value="CLATHRIN INTERACTOR 1"/>
    <property type="match status" value="1"/>
</dbReference>
<dbReference type="CDD" id="cd16989">
    <property type="entry name" value="ENTH_EpsinR"/>
    <property type="match status" value="1"/>
</dbReference>
<feature type="compositionally biased region" description="Polar residues" evidence="1">
    <location>
        <begin position="450"/>
        <end position="463"/>
    </location>
</feature>
<evidence type="ECO:0000313" key="3">
    <source>
        <dbReference type="EMBL" id="CAF1130498.1"/>
    </source>
</evidence>
<feature type="compositionally biased region" description="Polar residues" evidence="1">
    <location>
        <begin position="259"/>
        <end position="268"/>
    </location>
</feature>
<dbReference type="AlphaFoldDB" id="A0A814RAR9"/>
<dbReference type="GO" id="GO:0005886">
    <property type="term" value="C:plasma membrane"/>
    <property type="evidence" value="ECO:0007669"/>
    <property type="project" value="TreeGrafter"/>
</dbReference>
<feature type="domain" description="ENTH" evidence="2">
    <location>
        <begin position="29"/>
        <end position="162"/>
    </location>
</feature>
<feature type="region of interest" description="Disordered" evidence="1">
    <location>
        <begin position="169"/>
        <end position="268"/>
    </location>
</feature>
<dbReference type="GO" id="GO:0005768">
    <property type="term" value="C:endosome"/>
    <property type="evidence" value="ECO:0007669"/>
    <property type="project" value="TreeGrafter"/>
</dbReference>
<dbReference type="GO" id="GO:0030125">
    <property type="term" value="C:clathrin vesicle coat"/>
    <property type="evidence" value="ECO:0007669"/>
    <property type="project" value="TreeGrafter"/>
</dbReference>
<comment type="caution">
    <text evidence="3">The sequence shown here is derived from an EMBL/GenBank/DDBJ whole genome shotgun (WGS) entry which is preliminary data.</text>
</comment>
<reference evidence="3" key="1">
    <citation type="submission" date="2021-02" db="EMBL/GenBank/DDBJ databases">
        <authorList>
            <person name="Nowell W R."/>
        </authorList>
    </citation>
    <scope>NUCLEOTIDE SEQUENCE</scope>
</reference>
<evidence type="ECO:0000259" key="2">
    <source>
        <dbReference type="PROSITE" id="PS50942"/>
    </source>
</evidence>
<name>A0A814RAR9_9BILA</name>
<dbReference type="Proteomes" id="UP000663891">
    <property type="component" value="Unassembled WGS sequence"/>
</dbReference>
<feature type="region of interest" description="Disordered" evidence="1">
    <location>
        <begin position="419"/>
        <end position="463"/>
    </location>
</feature>
<dbReference type="OrthoDB" id="4033880at2759"/>
<feature type="compositionally biased region" description="Polar residues" evidence="1">
    <location>
        <begin position="302"/>
        <end position="311"/>
    </location>
</feature>
<feature type="compositionally biased region" description="Low complexity" evidence="1">
    <location>
        <begin position="316"/>
        <end position="327"/>
    </location>
</feature>
<proteinExistence type="predicted"/>
<gene>
    <name evidence="3" type="ORF">VCS650_LOCUS21703</name>
</gene>
<dbReference type="PANTHER" id="PTHR12276">
    <property type="entry name" value="EPSIN/ENT-RELATED"/>
    <property type="match status" value="1"/>
</dbReference>
<dbReference type="Gene3D" id="1.25.40.90">
    <property type="match status" value="1"/>
</dbReference>
<sequence>MDQLSKMNISSYLPAMPYVVRELFDKATNIVMNYSETEAKVVEATNDESWGPPGKLLQDLSQLSYSHENYNELIGMLWKRCFGQDKKYWRRTYKSLLVLTYLIKNGSDKVVTSAREHLYDLKSLENFAHHDEHGKDQGINIRHKVKELIEFIQDDDRIRDERKRAKANRDKYIGMSNESSSHRYSDRWNDNDESYSTKKKDFHDSHDYRKSKSEQNFTKTKDFVSNKSQDYSADISDEENQNSKSTSWKKDQKNEIQNKPKFTTTNNKPITQAPVVDLLGDDVEFTPYVQASQDEDFGQFQEAVSPSSPIQPSLWPTPSTQTTSSSDTFDPFASFETSTNLFQTTNKTPSNDLDLFSMPQTQPTMFLPNQQQLFTRPTMFQQQTMMQSSVQPQTHANLFNNTWSSAQGKLDISLNNLIPHTRGDPHRNGLPLNQLTSPTSPTSSGFPSFNANTQPIFSNSNKK</sequence>
<dbReference type="SUPFAM" id="SSF48464">
    <property type="entry name" value="ENTH/VHS domain"/>
    <property type="match status" value="1"/>
</dbReference>
<dbReference type="GO" id="GO:0006897">
    <property type="term" value="P:endocytosis"/>
    <property type="evidence" value="ECO:0007669"/>
    <property type="project" value="TreeGrafter"/>
</dbReference>
<evidence type="ECO:0000313" key="4">
    <source>
        <dbReference type="Proteomes" id="UP000663891"/>
    </source>
</evidence>
<dbReference type="EMBL" id="CAJNON010000236">
    <property type="protein sequence ID" value="CAF1130498.1"/>
    <property type="molecule type" value="Genomic_DNA"/>
</dbReference>
<feature type="compositionally biased region" description="Low complexity" evidence="1">
    <location>
        <begin position="436"/>
        <end position="449"/>
    </location>
</feature>